<protein>
    <submittedName>
        <fullName evidence="4">Uncharacterized protein</fullName>
    </submittedName>
</protein>
<sequence length="828" mass="95424">MVKAYFGYKFETLFGSIGNNGGVIINDLAYTIVDQYILLLNIKTQEIIQQIIIEGKNIKITKIAIKDNTLAIGYHDGEIIVYNLIDKEIQCRFFNHQSEITQLVFLSEAVLISGSCDTSIIVWDLADQSLQFRLIGHSNQITALEIISLEDQSLAITQQFIVSGSKDGLVKIWDLNLECSVATLSSMHSEVTCLCIYENYLLICTNSDEVLIKSCQLISGKCQIENDGIIKRQSFIRAIQCQYVQLKLLILNNEKKIEVYKSKQGKKLQKAENFSQSLIYSTVISQLNKIVYFQAIIFKNLLKIFIFTSDNQIVIKELNNDNVDENNNIAIQQITGQIKQIKLTQNDHKLLVIASNKCYQFDNETAQQINSLTNTSNLTSLCILPKNKYFMVGDEQGILYLVDMNQNEVIFEQKIHNSNINSIECHENCKAFNGLVIMTTEIDKKVNFVELFYNKTQKCLEFQVVNTIYLKENIRSAQFSYDGNYYAFAQMNNIVSIYYCDSHKLYLELYGHSLPVLTFAYTSDDTIIISAGADKSIKLWATDFGNCKKTLKAHTAEVVQIKTVNDTHYFFSGCKDNIIKYWDGDTYQLILQFNEALVGIQSMVIGCIGDLFYSATKNGVIRKYIQTKEQIFVSEEEEKRMQEQLMQELQNKNKQQTGFDQGQDQVKKDLTLVQIGQQKLLETEQLMDILEKIKQYRETIELGEIPNEDLFYNKNVTEYLFDNLQNSDLSSLMKFLHHQHLVTLINEMNQDIALKQYPIIINKLITYIFNKIDGFGFNSHEIMMKVLNIRTQLQIYFKKEKKIAGYNLDILNLMIQDINKNQDDFIFE</sequence>
<name>A0A8S1JPK3_PARPR</name>
<comment type="caution">
    <text evidence="4">The sequence shown here is derived from an EMBL/GenBank/DDBJ whole genome shotgun (WGS) entry which is preliminary data.</text>
</comment>
<dbReference type="GO" id="GO:0030515">
    <property type="term" value="F:snoRNA binding"/>
    <property type="evidence" value="ECO:0007669"/>
    <property type="project" value="TreeGrafter"/>
</dbReference>
<dbReference type="PANTHER" id="PTHR19853">
    <property type="entry name" value="WD REPEAT CONTAINING PROTEIN 3 WDR3"/>
    <property type="match status" value="1"/>
</dbReference>
<evidence type="ECO:0000256" key="2">
    <source>
        <dbReference type="ARBA" id="ARBA00022737"/>
    </source>
</evidence>
<dbReference type="Pfam" id="PF00400">
    <property type="entry name" value="WD40"/>
    <property type="match status" value="2"/>
</dbReference>
<evidence type="ECO:0000256" key="1">
    <source>
        <dbReference type="ARBA" id="ARBA00022574"/>
    </source>
</evidence>
<dbReference type="PROSITE" id="PS50294">
    <property type="entry name" value="WD_REPEATS_REGION"/>
    <property type="match status" value="3"/>
</dbReference>
<dbReference type="PROSITE" id="PS00678">
    <property type="entry name" value="WD_REPEATS_1"/>
    <property type="match status" value="2"/>
</dbReference>
<feature type="repeat" description="WD" evidence="3">
    <location>
        <begin position="509"/>
        <end position="550"/>
    </location>
</feature>
<dbReference type="GO" id="GO:0032040">
    <property type="term" value="C:small-subunit processome"/>
    <property type="evidence" value="ECO:0007669"/>
    <property type="project" value="TreeGrafter"/>
</dbReference>
<keyword evidence="1 3" id="KW-0853">WD repeat</keyword>
<proteinExistence type="predicted"/>
<dbReference type="Proteomes" id="UP000688137">
    <property type="component" value="Unassembled WGS sequence"/>
</dbReference>
<dbReference type="InterPro" id="IPR019775">
    <property type="entry name" value="WD40_repeat_CS"/>
</dbReference>
<keyword evidence="5" id="KW-1185">Reference proteome</keyword>
<dbReference type="GO" id="GO:0030490">
    <property type="term" value="P:maturation of SSU-rRNA"/>
    <property type="evidence" value="ECO:0007669"/>
    <property type="project" value="TreeGrafter"/>
</dbReference>
<dbReference type="Pfam" id="PF25172">
    <property type="entry name" value="Beta-prop_WDR3_2nd"/>
    <property type="match status" value="1"/>
</dbReference>
<dbReference type="InterPro" id="IPR001680">
    <property type="entry name" value="WD40_rpt"/>
</dbReference>
<accession>A0A8S1JPK3</accession>
<feature type="repeat" description="WD" evidence="3">
    <location>
        <begin position="159"/>
        <end position="183"/>
    </location>
</feature>
<dbReference type="PANTHER" id="PTHR19853:SF0">
    <property type="entry name" value="WD REPEAT-CONTAINING PROTEIN 3"/>
    <property type="match status" value="1"/>
</dbReference>
<feature type="repeat" description="WD" evidence="3">
    <location>
        <begin position="551"/>
        <end position="592"/>
    </location>
</feature>
<dbReference type="OMA" id="NEVQCRF"/>
<evidence type="ECO:0000256" key="3">
    <source>
        <dbReference type="PROSITE-ProRule" id="PRU00221"/>
    </source>
</evidence>
<organism evidence="4 5">
    <name type="scientific">Paramecium primaurelia</name>
    <dbReference type="NCBI Taxonomy" id="5886"/>
    <lineage>
        <taxon>Eukaryota</taxon>
        <taxon>Sar</taxon>
        <taxon>Alveolata</taxon>
        <taxon>Ciliophora</taxon>
        <taxon>Intramacronucleata</taxon>
        <taxon>Oligohymenophorea</taxon>
        <taxon>Peniculida</taxon>
        <taxon>Parameciidae</taxon>
        <taxon>Paramecium</taxon>
    </lineage>
</organism>
<dbReference type="AlphaFoldDB" id="A0A8S1JPK3"/>
<keyword evidence="2" id="KW-0677">Repeat</keyword>
<gene>
    <name evidence="4" type="ORF">PPRIM_AZ9-3.1.T0060093</name>
</gene>
<feature type="repeat" description="WD" evidence="3">
    <location>
        <begin position="93"/>
        <end position="133"/>
    </location>
</feature>
<evidence type="ECO:0000313" key="5">
    <source>
        <dbReference type="Proteomes" id="UP000688137"/>
    </source>
</evidence>
<reference evidence="4" key="1">
    <citation type="submission" date="2021-01" db="EMBL/GenBank/DDBJ databases">
        <authorList>
            <consortium name="Genoscope - CEA"/>
            <person name="William W."/>
        </authorList>
    </citation>
    <scope>NUCLEOTIDE SEQUENCE</scope>
</reference>
<dbReference type="SMART" id="SM00320">
    <property type="entry name" value="WD40"/>
    <property type="match status" value="7"/>
</dbReference>
<dbReference type="EMBL" id="CAJJDM010000003">
    <property type="protein sequence ID" value="CAD8044011.1"/>
    <property type="molecule type" value="Genomic_DNA"/>
</dbReference>
<dbReference type="GO" id="GO:0034388">
    <property type="term" value="C:Pwp2p-containing subcomplex of 90S preribosome"/>
    <property type="evidence" value="ECO:0007669"/>
    <property type="project" value="TreeGrafter"/>
</dbReference>
<dbReference type="PROSITE" id="PS50082">
    <property type="entry name" value="WD_REPEATS_2"/>
    <property type="match status" value="4"/>
</dbReference>
<evidence type="ECO:0000313" key="4">
    <source>
        <dbReference type="EMBL" id="CAD8044011.1"/>
    </source>
</evidence>
<dbReference type="InterPro" id="IPR051570">
    <property type="entry name" value="TBC1_cilium_biogenesis"/>
</dbReference>